<gene>
    <name evidence="2" type="ORF">DFJ64_2665</name>
</gene>
<dbReference type="Proteomes" id="UP000256485">
    <property type="component" value="Unassembled WGS sequence"/>
</dbReference>
<dbReference type="EMBL" id="QTUC01000001">
    <property type="protein sequence ID" value="REF37224.1"/>
    <property type="molecule type" value="Genomic_DNA"/>
</dbReference>
<dbReference type="InterPro" id="IPR010699">
    <property type="entry name" value="DUF1275"/>
</dbReference>
<organism evidence="2 3">
    <name type="scientific">Thermasporomyces composti</name>
    <dbReference type="NCBI Taxonomy" id="696763"/>
    <lineage>
        <taxon>Bacteria</taxon>
        <taxon>Bacillati</taxon>
        <taxon>Actinomycetota</taxon>
        <taxon>Actinomycetes</taxon>
        <taxon>Propionibacteriales</taxon>
        <taxon>Nocardioidaceae</taxon>
        <taxon>Thermasporomyces</taxon>
    </lineage>
</organism>
<dbReference type="RefSeq" id="WP_281268505.1">
    <property type="nucleotide sequence ID" value="NZ_QTUC01000001.1"/>
</dbReference>
<feature type="transmembrane region" description="Helical" evidence="1">
    <location>
        <begin position="100"/>
        <end position="120"/>
    </location>
</feature>
<name>A0A3D9VGA9_THECX</name>
<dbReference type="PANTHER" id="PTHR37314">
    <property type="entry name" value="SLR0142 PROTEIN"/>
    <property type="match status" value="1"/>
</dbReference>
<dbReference type="Pfam" id="PF06912">
    <property type="entry name" value="DUF1275"/>
    <property type="match status" value="1"/>
</dbReference>
<keyword evidence="1" id="KW-1133">Transmembrane helix</keyword>
<dbReference type="PANTHER" id="PTHR37314:SF4">
    <property type="entry name" value="UPF0700 TRANSMEMBRANE PROTEIN YOAK"/>
    <property type="match status" value="1"/>
</dbReference>
<keyword evidence="1" id="KW-0472">Membrane</keyword>
<comment type="caution">
    <text evidence="2">The sequence shown here is derived from an EMBL/GenBank/DDBJ whole genome shotgun (WGS) entry which is preliminary data.</text>
</comment>
<evidence type="ECO:0000313" key="2">
    <source>
        <dbReference type="EMBL" id="REF37224.1"/>
    </source>
</evidence>
<reference evidence="2 3" key="1">
    <citation type="submission" date="2018-08" db="EMBL/GenBank/DDBJ databases">
        <title>Sequencing the genomes of 1000 actinobacteria strains.</title>
        <authorList>
            <person name="Klenk H.-P."/>
        </authorList>
    </citation>
    <scope>NUCLEOTIDE SEQUENCE [LARGE SCALE GENOMIC DNA]</scope>
    <source>
        <strain evidence="2 3">DSM 22891</strain>
    </source>
</reference>
<evidence type="ECO:0000313" key="3">
    <source>
        <dbReference type="Proteomes" id="UP000256485"/>
    </source>
</evidence>
<dbReference type="AlphaFoldDB" id="A0A3D9VGA9"/>
<protein>
    <submittedName>
        <fullName evidence="2">Uncharacterized membrane protein YoaK (UPF0700 family)</fullName>
    </submittedName>
</protein>
<proteinExistence type="predicted"/>
<keyword evidence="3" id="KW-1185">Reference proteome</keyword>
<accession>A0A3D9VGA9</accession>
<evidence type="ECO:0000256" key="1">
    <source>
        <dbReference type="SAM" id="Phobius"/>
    </source>
</evidence>
<feature type="transmembrane region" description="Helical" evidence="1">
    <location>
        <begin position="186"/>
        <end position="206"/>
    </location>
</feature>
<feature type="transmembrane region" description="Helical" evidence="1">
    <location>
        <begin position="68"/>
        <end position="85"/>
    </location>
</feature>
<keyword evidence="1" id="KW-0812">Transmembrane</keyword>
<sequence length="239" mass="25402">MWRGRRRRWKQRDQALLALLLLSAGTGATDVFAFAVLGGVFTSVMTGNLVLLGLGAGRGEPLTTVRPALAIVAFVVGLYLVARWLRDLEVAGAWPWPRRALVALDVVLVVFAAVFVAWFATGSTPRPLLREAMVTLLAGAMGLQSATVNKLAIPGGATTYLTGTLTRLVDDLVTRRKPSVVRRRQVGELVALLCGAVVASVLLVVAPVLVPAVPLVVTLTASVLARRMAPRGDEPEPGR</sequence>